<evidence type="ECO:0000313" key="2">
    <source>
        <dbReference type="Proteomes" id="UP001632038"/>
    </source>
</evidence>
<dbReference type="EMBL" id="JAVIJP010000033">
    <property type="protein sequence ID" value="KAL3629908.1"/>
    <property type="molecule type" value="Genomic_DNA"/>
</dbReference>
<dbReference type="Proteomes" id="UP001632038">
    <property type="component" value="Unassembled WGS sequence"/>
</dbReference>
<gene>
    <name evidence="1" type="ORF">CASFOL_026220</name>
</gene>
<protein>
    <submittedName>
        <fullName evidence="1">Uncharacterized protein</fullName>
    </submittedName>
</protein>
<keyword evidence="2" id="KW-1185">Reference proteome</keyword>
<name>A0ABD3CJ06_9LAMI</name>
<reference evidence="2" key="1">
    <citation type="journal article" date="2024" name="IScience">
        <title>Strigolactones Initiate the Formation of Haustorium-like Structures in Castilleja.</title>
        <authorList>
            <person name="Buerger M."/>
            <person name="Peterson D."/>
            <person name="Chory J."/>
        </authorList>
    </citation>
    <scope>NUCLEOTIDE SEQUENCE [LARGE SCALE GENOMIC DNA]</scope>
</reference>
<comment type="caution">
    <text evidence="1">The sequence shown here is derived from an EMBL/GenBank/DDBJ whole genome shotgun (WGS) entry which is preliminary data.</text>
</comment>
<organism evidence="1 2">
    <name type="scientific">Castilleja foliolosa</name>
    <dbReference type="NCBI Taxonomy" id="1961234"/>
    <lineage>
        <taxon>Eukaryota</taxon>
        <taxon>Viridiplantae</taxon>
        <taxon>Streptophyta</taxon>
        <taxon>Embryophyta</taxon>
        <taxon>Tracheophyta</taxon>
        <taxon>Spermatophyta</taxon>
        <taxon>Magnoliopsida</taxon>
        <taxon>eudicotyledons</taxon>
        <taxon>Gunneridae</taxon>
        <taxon>Pentapetalae</taxon>
        <taxon>asterids</taxon>
        <taxon>lamiids</taxon>
        <taxon>Lamiales</taxon>
        <taxon>Orobanchaceae</taxon>
        <taxon>Pedicularideae</taxon>
        <taxon>Castillejinae</taxon>
        <taxon>Castilleja</taxon>
    </lineage>
</organism>
<proteinExistence type="predicted"/>
<accession>A0ABD3CJ06</accession>
<dbReference type="AlphaFoldDB" id="A0ABD3CJ06"/>
<evidence type="ECO:0000313" key="1">
    <source>
        <dbReference type="EMBL" id="KAL3629908.1"/>
    </source>
</evidence>
<sequence length="138" mass="15270">MSSSLTFVDGSKVSSKVGGIESLLGKVDIILLGRGLETFNNGLKVESMLGRQRRLRILLGKCNVVFESTEVIVEGLSVHIHSFVIKKSFSSNVFVCNGIINTYSKLEDSVEMLQNFLTFSHELMVVNGGWFYVEDDGM</sequence>